<sequence>MQRLRGGLVEDSRAWRHGLRGRLSGVSEAVRAWPRGRLSRVGEGVAQSAVLLLLQFCRTRLSGHWLVARGQTDGVR</sequence>
<dbReference type="EMBL" id="JAAALK010000287">
    <property type="protein sequence ID" value="KAG8060089.1"/>
    <property type="molecule type" value="Genomic_DNA"/>
</dbReference>
<protein>
    <submittedName>
        <fullName evidence="1">Uncharacterized protein</fullName>
    </submittedName>
</protein>
<reference evidence="1" key="1">
    <citation type="journal article" date="2021" name="bioRxiv">
        <title>Whole Genome Assembly and Annotation of Northern Wild Rice, Zizania palustris L., Supports a Whole Genome Duplication in the Zizania Genus.</title>
        <authorList>
            <person name="Haas M."/>
            <person name="Kono T."/>
            <person name="Macchietto M."/>
            <person name="Millas R."/>
            <person name="McGilp L."/>
            <person name="Shao M."/>
            <person name="Duquette J."/>
            <person name="Hirsch C.N."/>
            <person name="Kimball J."/>
        </authorList>
    </citation>
    <scope>NUCLEOTIDE SEQUENCE</scope>
    <source>
        <tissue evidence="1">Fresh leaf tissue</tissue>
    </source>
</reference>
<proteinExistence type="predicted"/>
<dbReference type="AlphaFoldDB" id="A0A8J5S3R6"/>
<evidence type="ECO:0000313" key="1">
    <source>
        <dbReference type="EMBL" id="KAG8060089.1"/>
    </source>
</evidence>
<reference evidence="1" key="2">
    <citation type="submission" date="2021-02" db="EMBL/GenBank/DDBJ databases">
        <authorList>
            <person name="Kimball J.A."/>
            <person name="Haas M.W."/>
            <person name="Macchietto M."/>
            <person name="Kono T."/>
            <person name="Duquette J."/>
            <person name="Shao M."/>
        </authorList>
    </citation>
    <scope>NUCLEOTIDE SEQUENCE</scope>
    <source>
        <tissue evidence="1">Fresh leaf tissue</tissue>
    </source>
</reference>
<accession>A0A8J5S3R6</accession>
<dbReference type="Proteomes" id="UP000729402">
    <property type="component" value="Unassembled WGS sequence"/>
</dbReference>
<organism evidence="1 2">
    <name type="scientific">Zizania palustris</name>
    <name type="common">Northern wild rice</name>
    <dbReference type="NCBI Taxonomy" id="103762"/>
    <lineage>
        <taxon>Eukaryota</taxon>
        <taxon>Viridiplantae</taxon>
        <taxon>Streptophyta</taxon>
        <taxon>Embryophyta</taxon>
        <taxon>Tracheophyta</taxon>
        <taxon>Spermatophyta</taxon>
        <taxon>Magnoliopsida</taxon>
        <taxon>Liliopsida</taxon>
        <taxon>Poales</taxon>
        <taxon>Poaceae</taxon>
        <taxon>BOP clade</taxon>
        <taxon>Oryzoideae</taxon>
        <taxon>Oryzeae</taxon>
        <taxon>Zizaniinae</taxon>
        <taxon>Zizania</taxon>
    </lineage>
</organism>
<evidence type="ECO:0000313" key="2">
    <source>
        <dbReference type="Proteomes" id="UP000729402"/>
    </source>
</evidence>
<comment type="caution">
    <text evidence="1">The sequence shown here is derived from an EMBL/GenBank/DDBJ whole genome shotgun (WGS) entry which is preliminary data.</text>
</comment>
<keyword evidence="2" id="KW-1185">Reference proteome</keyword>
<name>A0A8J5S3R6_ZIZPA</name>
<gene>
    <name evidence="1" type="ORF">GUJ93_ZPchr0002g23421</name>
</gene>